<reference evidence="2 3" key="1">
    <citation type="submission" date="2019-01" db="EMBL/GenBank/DDBJ databases">
        <title>Novel species of Nocardioides.</title>
        <authorList>
            <person name="Liu Q."/>
            <person name="Xin Y.-H."/>
        </authorList>
    </citation>
    <scope>NUCLEOTIDE SEQUENCE [LARGE SCALE GENOMIC DNA]</scope>
    <source>
        <strain evidence="2 3">HLT3-15</strain>
    </source>
</reference>
<keyword evidence="1" id="KW-0732">Signal</keyword>
<dbReference type="EMBL" id="SDWS01000003">
    <property type="protein sequence ID" value="RYB91365.1"/>
    <property type="molecule type" value="Genomic_DNA"/>
</dbReference>
<evidence type="ECO:0000313" key="2">
    <source>
        <dbReference type="EMBL" id="RYB91365.1"/>
    </source>
</evidence>
<name>A0A4Q2RU35_9ACTN</name>
<feature type="signal peptide" evidence="1">
    <location>
        <begin position="1"/>
        <end position="23"/>
    </location>
</feature>
<organism evidence="2 3">
    <name type="scientific">Nocardioides glacieisoli</name>
    <dbReference type="NCBI Taxonomy" id="1168730"/>
    <lineage>
        <taxon>Bacteria</taxon>
        <taxon>Bacillati</taxon>
        <taxon>Actinomycetota</taxon>
        <taxon>Actinomycetes</taxon>
        <taxon>Propionibacteriales</taxon>
        <taxon>Nocardioidaceae</taxon>
        <taxon>Nocardioides</taxon>
    </lineage>
</organism>
<protein>
    <recommendedName>
        <fullName evidence="4">Lipoprotein</fullName>
    </recommendedName>
</protein>
<evidence type="ECO:0000256" key="1">
    <source>
        <dbReference type="SAM" id="SignalP"/>
    </source>
</evidence>
<accession>A0A4Q2RU35</accession>
<keyword evidence="3" id="KW-1185">Reference proteome</keyword>
<gene>
    <name evidence="2" type="ORF">EUA06_08520</name>
</gene>
<dbReference type="AlphaFoldDB" id="A0A4Q2RU35"/>
<comment type="caution">
    <text evidence="2">The sequence shown here is derived from an EMBL/GenBank/DDBJ whole genome shotgun (WGS) entry which is preliminary data.</text>
</comment>
<sequence length="226" mass="23522">MPAPVPARRLRTAVALVPLVALAGCGGLGQPEAYDQPGINGLVVPTPSPDPDDFVDVVDNPWLPLEPGATARFDVREDGADIGSIETAVLDEAADVGGLAATGVTTAYDVDGRTDITTRYYAQDAAGNVWVVGADAGGPGRGDWRAGEDGAEAGLVMPAHLRLGDGWLSYAVQSLPEASRRVEELSSDMVEMLDEADTSTRTVYEKGVGLVGFEDLAAGWTAELLD</sequence>
<feature type="chain" id="PRO_5039028481" description="Lipoprotein" evidence="1">
    <location>
        <begin position="24"/>
        <end position="226"/>
    </location>
</feature>
<evidence type="ECO:0008006" key="4">
    <source>
        <dbReference type="Google" id="ProtNLM"/>
    </source>
</evidence>
<dbReference type="RefSeq" id="WP_129474614.1">
    <property type="nucleotide sequence ID" value="NZ_SDWS01000003.1"/>
</dbReference>
<proteinExistence type="predicted"/>
<dbReference type="OrthoDB" id="9151379at2"/>
<dbReference type="Proteomes" id="UP000291838">
    <property type="component" value="Unassembled WGS sequence"/>
</dbReference>
<evidence type="ECO:0000313" key="3">
    <source>
        <dbReference type="Proteomes" id="UP000291838"/>
    </source>
</evidence>